<dbReference type="PANTHER" id="PTHR30069">
    <property type="entry name" value="TONB-DEPENDENT OUTER MEMBRANE RECEPTOR"/>
    <property type="match status" value="1"/>
</dbReference>
<dbReference type="GO" id="GO:0015344">
    <property type="term" value="F:siderophore uptake transmembrane transporter activity"/>
    <property type="evidence" value="ECO:0007669"/>
    <property type="project" value="TreeGrafter"/>
</dbReference>
<feature type="chain" id="PRO_5032942176" description="TonB-dependent receptor plug domain-containing protein" evidence="9">
    <location>
        <begin position="20"/>
        <end position="775"/>
    </location>
</feature>
<accession>A0A841JBD9</accession>
<gene>
    <name evidence="11" type="ORF">HDF22_002320</name>
</gene>
<dbReference type="GO" id="GO:0009279">
    <property type="term" value="C:cell outer membrane"/>
    <property type="evidence" value="ECO:0007669"/>
    <property type="project" value="UniProtKB-SubCell"/>
</dbReference>
<evidence type="ECO:0000256" key="9">
    <source>
        <dbReference type="SAM" id="SignalP"/>
    </source>
</evidence>
<dbReference type="InterPro" id="IPR008969">
    <property type="entry name" value="CarboxyPept-like_regulatory"/>
</dbReference>
<comment type="similarity">
    <text evidence="8">Belongs to the TonB-dependent receptor family.</text>
</comment>
<proteinExistence type="inferred from homology"/>
<organism evidence="11 12">
    <name type="scientific">Mucilaginibacter lappiensis</name>
    <dbReference type="NCBI Taxonomy" id="354630"/>
    <lineage>
        <taxon>Bacteria</taxon>
        <taxon>Pseudomonadati</taxon>
        <taxon>Bacteroidota</taxon>
        <taxon>Sphingobacteriia</taxon>
        <taxon>Sphingobacteriales</taxon>
        <taxon>Sphingobacteriaceae</taxon>
        <taxon>Mucilaginibacter</taxon>
    </lineage>
</organism>
<reference evidence="11 12" key="1">
    <citation type="submission" date="2020-08" db="EMBL/GenBank/DDBJ databases">
        <title>Genomic Encyclopedia of Type Strains, Phase IV (KMG-V): Genome sequencing to study the core and pangenomes of soil and plant-associated prokaryotes.</title>
        <authorList>
            <person name="Whitman W."/>
        </authorList>
    </citation>
    <scope>NUCLEOTIDE SEQUENCE [LARGE SCALE GENOMIC DNA]</scope>
    <source>
        <strain evidence="11 12">MP601</strain>
    </source>
</reference>
<evidence type="ECO:0000313" key="12">
    <source>
        <dbReference type="Proteomes" id="UP000548326"/>
    </source>
</evidence>
<evidence type="ECO:0000256" key="6">
    <source>
        <dbReference type="ARBA" id="ARBA00023136"/>
    </source>
</evidence>
<evidence type="ECO:0000259" key="10">
    <source>
        <dbReference type="Pfam" id="PF07715"/>
    </source>
</evidence>
<sequence>MASPLFTIFIILTTITAFAQKKATINGTVKDAVTGETLIGASVTLQELSAVGTATNNYGFYSLSVTEGEYTLLFTCVGYNTIAQKVSLHKNQVVNISLSPQNGLQEVVVRAKRLSNENVVSPQMGVEKLNMSQINQVPVLLGERDILKTITLLPGIKSAGEGNTGFYVRGGGSDQNLILLDEAPIYNASHLLGFFSTFNSDAIKDVSIYKGGMPAEYGGRLSSVLDIKMNDGNDKDFAVQGGIGLISSRIKVEGPLVKDKGSFMVSARRTYIDLFLKLTTDTSIRGNSLYFYDVNAKANYHFDDKNAIYISGYLGKDVLALKNVLGTNWGNKTGTLRFNHLFSNSLFSNTSVIYSSYNFVVEGLQNAQSFKATSQINDINLKEDLQYSIGYQHTLKFGFNILQHDITPGDITSPKNSSYNERHVEKRYGFENALYASDEWNISKHLTFLYGLRLSGLFLMGPGTFKTYDDAGNTISSKTYYSRSNLVKKYINLEPRFTANYVIDDQNSIKASYNRNTQNIHLLSNSSSNTPTYLYVMSSNNIKPEIADQVSTGYFKNFSDNAYEFSTEVYYKWMQNQIDYKDGSQLLVNQDVESLLTYGTGRAYGIELFLKKKYGRFNGWIGYTLSRTERKFDDINNGHYYPARQDRTHDVSVVGIYQLNKRWAFSSTFIYGTGNAVTYPTGKYSSGGLTTFSYSQRNGRRLPSSNRLDIGATLDGKEHKRYHSSWTFSIYNVYAHRDPYSITFRDSKTVPNTTEAVETSIFATLIPSVTWNFNF</sequence>
<comment type="caution">
    <text evidence="11">The sequence shown here is derived from an EMBL/GenBank/DDBJ whole genome shotgun (WGS) entry which is preliminary data.</text>
</comment>
<dbReference type="EMBL" id="JACHCA010000005">
    <property type="protein sequence ID" value="MBB6128207.1"/>
    <property type="molecule type" value="Genomic_DNA"/>
</dbReference>
<dbReference type="InterPro" id="IPR012910">
    <property type="entry name" value="Plug_dom"/>
</dbReference>
<keyword evidence="7 8" id="KW-0998">Cell outer membrane</keyword>
<dbReference type="Pfam" id="PF13715">
    <property type="entry name" value="CarbopepD_reg_2"/>
    <property type="match status" value="1"/>
</dbReference>
<comment type="subcellular location">
    <subcellularLocation>
        <location evidence="1 8">Cell outer membrane</location>
        <topology evidence="1 8">Multi-pass membrane protein</topology>
    </subcellularLocation>
</comment>
<dbReference type="SUPFAM" id="SSF56935">
    <property type="entry name" value="Porins"/>
    <property type="match status" value="1"/>
</dbReference>
<dbReference type="Gene3D" id="2.170.130.10">
    <property type="entry name" value="TonB-dependent receptor, plug domain"/>
    <property type="match status" value="1"/>
</dbReference>
<dbReference type="GO" id="GO:0044718">
    <property type="term" value="P:siderophore transmembrane transport"/>
    <property type="evidence" value="ECO:0007669"/>
    <property type="project" value="TreeGrafter"/>
</dbReference>
<evidence type="ECO:0000256" key="4">
    <source>
        <dbReference type="ARBA" id="ARBA00022692"/>
    </source>
</evidence>
<dbReference type="Gene3D" id="2.40.170.20">
    <property type="entry name" value="TonB-dependent receptor, beta-barrel domain"/>
    <property type="match status" value="1"/>
</dbReference>
<dbReference type="InterPro" id="IPR037066">
    <property type="entry name" value="Plug_dom_sf"/>
</dbReference>
<dbReference type="Proteomes" id="UP000548326">
    <property type="component" value="Unassembled WGS sequence"/>
</dbReference>
<name>A0A841JBD9_9SPHI</name>
<keyword evidence="6 8" id="KW-0472">Membrane</keyword>
<evidence type="ECO:0000256" key="3">
    <source>
        <dbReference type="ARBA" id="ARBA00022452"/>
    </source>
</evidence>
<dbReference type="Gene3D" id="2.60.40.1120">
    <property type="entry name" value="Carboxypeptidase-like, regulatory domain"/>
    <property type="match status" value="1"/>
</dbReference>
<protein>
    <recommendedName>
        <fullName evidence="10">TonB-dependent receptor plug domain-containing protein</fullName>
    </recommendedName>
</protein>
<dbReference type="RefSeq" id="WP_183587532.1">
    <property type="nucleotide sequence ID" value="NZ_JACHCA010000005.1"/>
</dbReference>
<dbReference type="Pfam" id="PF07715">
    <property type="entry name" value="Plug"/>
    <property type="match status" value="1"/>
</dbReference>
<evidence type="ECO:0000256" key="7">
    <source>
        <dbReference type="ARBA" id="ARBA00023237"/>
    </source>
</evidence>
<dbReference type="PROSITE" id="PS52016">
    <property type="entry name" value="TONB_DEPENDENT_REC_3"/>
    <property type="match status" value="1"/>
</dbReference>
<feature type="domain" description="TonB-dependent receptor plug" evidence="10">
    <location>
        <begin position="144"/>
        <end position="220"/>
    </location>
</feature>
<keyword evidence="3 8" id="KW-1134">Transmembrane beta strand</keyword>
<feature type="signal peptide" evidence="9">
    <location>
        <begin position="1"/>
        <end position="19"/>
    </location>
</feature>
<keyword evidence="5 9" id="KW-0732">Signal</keyword>
<dbReference type="AlphaFoldDB" id="A0A841JBD9"/>
<dbReference type="InterPro" id="IPR036942">
    <property type="entry name" value="Beta-barrel_TonB_sf"/>
</dbReference>
<evidence type="ECO:0000256" key="5">
    <source>
        <dbReference type="ARBA" id="ARBA00022729"/>
    </source>
</evidence>
<keyword evidence="4 8" id="KW-0812">Transmembrane</keyword>
<dbReference type="PANTHER" id="PTHR30069:SF29">
    <property type="entry name" value="HEMOGLOBIN AND HEMOGLOBIN-HAPTOGLOBIN-BINDING PROTEIN 1-RELATED"/>
    <property type="match status" value="1"/>
</dbReference>
<evidence type="ECO:0000313" key="11">
    <source>
        <dbReference type="EMBL" id="MBB6128207.1"/>
    </source>
</evidence>
<keyword evidence="2 8" id="KW-0813">Transport</keyword>
<dbReference type="InterPro" id="IPR039426">
    <property type="entry name" value="TonB-dep_rcpt-like"/>
</dbReference>
<dbReference type="SUPFAM" id="SSF49464">
    <property type="entry name" value="Carboxypeptidase regulatory domain-like"/>
    <property type="match status" value="1"/>
</dbReference>
<evidence type="ECO:0000256" key="1">
    <source>
        <dbReference type="ARBA" id="ARBA00004571"/>
    </source>
</evidence>
<evidence type="ECO:0000256" key="2">
    <source>
        <dbReference type="ARBA" id="ARBA00022448"/>
    </source>
</evidence>
<evidence type="ECO:0000256" key="8">
    <source>
        <dbReference type="PROSITE-ProRule" id="PRU01360"/>
    </source>
</evidence>